<gene>
    <name evidence="1" type="ORF">DERYTH_LOCUS24489</name>
</gene>
<accession>A0A9N9K124</accession>
<organism evidence="1 2">
    <name type="scientific">Dentiscutata erythropus</name>
    <dbReference type="NCBI Taxonomy" id="1348616"/>
    <lineage>
        <taxon>Eukaryota</taxon>
        <taxon>Fungi</taxon>
        <taxon>Fungi incertae sedis</taxon>
        <taxon>Mucoromycota</taxon>
        <taxon>Glomeromycotina</taxon>
        <taxon>Glomeromycetes</taxon>
        <taxon>Diversisporales</taxon>
        <taxon>Gigasporaceae</taxon>
        <taxon>Dentiscutata</taxon>
    </lineage>
</organism>
<sequence>MSTLIDTQPDSFDLDYWYFKYQGRFGFGMTEDKPQSLRILPANVNPKNCKVKNNKNYHFFLLPIQPALKTCICGKYYANFNSKFFKITPPPQQQPALAIEISSTISKNRFNRISKKLPESPAPQITSKILFPNFSLQSNPNLEIIPHSQHTHYCTI</sequence>
<keyword evidence="2" id="KW-1185">Reference proteome</keyword>
<protein>
    <submittedName>
        <fullName evidence="1">4171_t:CDS:1</fullName>
    </submittedName>
</protein>
<dbReference type="Proteomes" id="UP000789405">
    <property type="component" value="Unassembled WGS sequence"/>
</dbReference>
<dbReference type="OrthoDB" id="10529215at2759"/>
<feature type="non-terminal residue" evidence="1">
    <location>
        <position position="156"/>
    </location>
</feature>
<proteinExistence type="predicted"/>
<reference evidence="1" key="1">
    <citation type="submission" date="2021-06" db="EMBL/GenBank/DDBJ databases">
        <authorList>
            <person name="Kallberg Y."/>
            <person name="Tangrot J."/>
            <person name="Rosling A."/>
        </authorList>
    </citation>
    <scope>NUCLEOTIDE SEQUENCE</scope>
    <source>
        <strain evidence="1">MA453B</strain>
    </source>
</reference>
<dbReference type="EMBL" id="CAJVPY010041343">
    <property type="protein sequence ID" value="CAG8806532.1"/>
    <property type="molecule type" value="Genomic_DNA"/>
</dbReference>
<evidence type="ECO:0000313" key="2">
    <source>
        <dbReference type="Proteomes" id="UP000789405"/>
    </source>
</evidence>
<name>A0A9N9K124_9GLOM</name>
<evidence type="ECO:0000313" key="1">
    <source>
        <dbReference type="EMBL" id="CAG8806532.1"/>
    </source>
</evidence>
<comment type="caution">
    <text evidence="1">The sequence shown here is derived from an EMBL/GenBank/DDBJ whole genome shotgun (WGS) entry which is preliminary data.</text>
</comment>
<dbReference type="AlphaFoldDB" id="A0A9N9K124"/>